<comment type="caution">
    <text evidence="4">The sequence shown here is derived from an EMBL/GenBank/DDBJ whole genome shotgun (WGS) entry which is preliminary data.</text>
</comment>
<feature type="domain" description="Aminotransferase class I/classII large" evidence="3">
    <location>
        <begin position="66"/>
        <end position="341"/>
    </location>
</feature>
<dbReference type="GO" id="GO:0030170">
    <property type="term" value="F:pyridoxal phosphate binding"/>
    <property type="evidence" value="ECO:0007669"/>
    <property type="project" value="InterPro"/>
</dbReference>
<dbReference type="PANTHER" id="PTHR13693">
    <property type="entry name" value="CLASS II AMINOTRANSFERASE/8-AMINO-7-OXONONANOATE SYNTHASE"/>
    <property type="match status" value="1"/>
</dbReference>
<proteinExistence type="predicted"/>
<evidence type="ECO:0000256" key="2">
    <source>
        <dbReference type="ARBA" id="ARBA00022679"/>
    </source>
</evidence>
<dbReference type="RefSeq" id="WP_189582701.1">
    <property type="nucleotide sequence ID" value="NZ_BMYF01000014.1"/>
</dbReference>
<dbReference type="InterPro" id="IPR015424">
    <property type="entry name" value="PyrdxlP-dep_Trfase"/>
</dbReference>
<dbReference type="Gene3D" id="3.40.640.10">
    <property type="entry name" value="Type I PLP-dependent aspartate aminotransferase-like (Major domain)"/>
    <property type="match status" value="1"/>
</dbReference>
<keyword evidence="2" id="KW-0808">Transferase</keyword>
<reference evidence="4" key="2">
    <citation type="submission" date="2020-09" db="EMBL/GenBank/DDBJ databases">
        <authorList>
            <person name="Sun Q."/>
            <person name="Kim S."/>
        </authorList>
    </citation>
    <scope>NUCLEOTIDE SEQUENCE</scope>
    <source>
        <strain evidence="4">KCTC 23224</strain>
    </source>
</reference>
<dbReference type="InterPro" id="IPR050087">
    <property type="entry name" value="AON_synthase_class-II"/>
</dbReference>
<reference evidence="4" key="1">
    <citation type="journal article" date="2014" name="Int. J. Syst. Evol. Microbiol.">
        <title>Complete genome sequence of Corynebacterium casei LMG S-19264T (=DSM 44701T), isolated from a smear-ripened cheese.</title>
        <authorList>
            <consortium name="US DOE Joint Genome Institute (JGI-PGF)"/>
            <person name="Walter F."/>
            <person name="Albersmeier A."/>
            <person name="Kalinowski J."/>
            <person name="Ruckert C."/>
        </authorList>
    </citation>
    <scope>NUCLEOTIDE SEQUENCE</scope>
    <source>
        <strain evidence="4">KCTC 23224</strain>
    </source>
</reference>
<dbReference type="AlphaFoldDB" id="A0A8J3CXV7"/>
<name>A0A8J3CXV7_9BACT</name>
<evidence type="ECO:0000313" key="5">
    <source>
        <dbReference type="Proteomes" id="UP000642809"/>
    </source>
</evidence>
<accession>A0A8J3CXV7</accession>
<dbReference type="EMBL" id="BMYF01000014">
    <property type="protein sequence ID" value="GHB42022.1"/>
    <property type="molecule type" value="Genomic_DNA"/>
</dbReference>
<comment type="cofactor">
    <cofactor evidence="1">
        <name>pyridoxal 5'-phosphate</name>
        <dbReference type="ChEBI" id="CHEBI:597326"/>
    </cofactor>
</comment>
<keyword evidence="5" id="KW-1185">Reference proteome</keyword>
<dbReference type="Proteomes" id="UP000642809">
    <property type="component" value="Unassembled WGS sequence"/>
</dbReference>
<protein>
    <submittedName>
        <fullName evidence="4">Putative 8-amino-7-oxononanoate synthase</fullName>
    </submittedName>
</protein>
<dbReference type="Pfam" id="PF00155">
    <property type="entry name" value="Aminotran_1_2"/>
    <property type="match status" value="1"/>
</dbReference>
<dbReference type="InterPro" id="IPR015422">
    <property type="entry name" value="PyrdxlP-dep_Trfase_small"/>
</dbReference>
<dbReference type="InterPro" id="IPR015421">
    <property type="entry name" value="PyrdxlP-dep_Trfase_major"/>
</dbReference>
<gene>
    <name evidence="4" type="primary">bioF</name>
    <name evidence="4" type="ORF">GCM10008106_23790</name>
</gene>
<dbReference type="InterPro" id="IPR004839">
    <property type="entry name" value="Aminotransferase_I/II_large"/>
</dbReference>
<evidence type="ECO:0000256" key="1">
    <source>
        <dbReference type="ARBA" id="ARBA00001933"/>
    </source>
</evidence>
<sequence>MSVFNINSKFSREININEEQYLCFSGTDYLGLSVHPDFEKLVVEGFSKLGMNHGLSRVNNVRLSIFDEFEKKFAFGAGAEKSLVWSSGYLAGQAMLMYLFQRSDYTICSPDSHPAILPIGYKFEAKLTFKEWQERVFNTCEELSPQRILILSNSVNPLVPEVYDFYWIHNLPAKHDYMLLLDDSHAFGVTGKGIFGTYSKWKHLSVDLYVTGSLAKGLAIPAGISIGKYSSMNELTNQPIFRGASPPTAAFLYAFLKSQELYDTQQSALTDNLNFFKLLISGIEGISYNQNLPIFSIANQKWVQHLEKNQIIVSSFPYPAQTDPWINRIVLNANHTKSDLDFLGKTLFEIENNEESCI</sequence>
<dbReference type="Gene3D" id="3.90.1150.10">
    <property type="entry name" value="Aspartate Aminotransferase, domain 1"/>
    <property type="match status" value="1"/>
</dbReference>
<dbReference type="SUPFAM" id="SSF53383">
    <property type="entry name" value="PLP-dependent transferases"/>
    <property type="match status" value="1"/>
</dbReference>
<organism evidence="4 5">
    <name type="scientific">Mongoliitalea lutea</name>
    <dbReference type="NCBI Taxonomy" id="849756"/>
    <lineage>
        <taxon>Bacteria</taxon>
        <taxon>Pseudomonadati</taxon>
        <taxon>Bacteroidota</taxon>
        <taxon>Cytophagia</taxon>
        <taxon>Cytophagales</taxon>
        <taxon>Cyclobacteriaceae</taxon>
        <taxon>Mongoliitalea</taxon>
    </lineage>
</organism>
<dbReference type="GO" id="GO:0016740">
    <property type="term" value="F:transferase activity"/>
    <property type="evidence" value="ECO:0007669"/>
    <property type="project" value="UniProtKB-KW"/>
</dbReference>
<evidence type="ECO:0000259" key="3">
    <source>
        <dbReference type="Pfam" id="PF00155"/>
    </source>
</evidence>
<evidence type="ECO:0000313" key="4">
    <source>
        <dbReference type="EMBL" id="GHB42022.1"/>
    </source>
</evidence>